<dbReference type="RefSeq" id="WP_186914378.1">
    <property type="nucleotide sequence ID" value="NZ_JACOFV010000044.1"/>
</dbReference>
<evidence type="ECO:0000313" key="2">
    <source>
        <dbReference type="EMBL" id="MBC3864369.1"/>
    </source>
</evidence>
<comment type="caution">
    <text evidence="2">The sequence shown here is derived from an EMBL/GenBank/DDBJ whole genome shotgun (WGS) entry which is preliminary data.</text>
</comment>
<dbReference type="SUPFAM" id="SSF52540">
    <property type="entry name" value="P-loop containing nucleoside triphosphate hydrolases"/>
    <property type="match status" value="1"/>
</dbReference>
<organism evidence="2 3">
    <name type="scientific">Undibacterium jejuense</name>
    <dbReference type="NCBI Taxonomy" id="1344949"/>
    <lineage>
        <taxon>Bacteria</taxon>
        <taxon>Pseudomonadati</taxon>
        <taxon>Pseudomonadota</taxon>
        <taxon>Betaproteobacteria</taxon>
        <taxon>Burkholderiales</taxon>
        <taxon>Oxalobacteraceae</taxon>
        <taxon>Undibacterium</taxon>
    </lineage>
</organism>
<dbReference type="Pfam" id="PF13175">
    <property type="entry name" value="AAA_15"/>
    <property type="match status" value="1"/>
</dbReference>
<dbReference type="Proteomes" id="UP000634011">
    <property type="component" value="Unassembled WGS sequence"/>
</dbReference>
<dbReference type="InterPro" id="IPR041685">
    <property type="entry name" value="AAA_GajA/Old/RecF-like"/>
</dbReference>
<dbReference type="AlphaFoldDB" id="A0A923HIJ2"/>
<evidence type="ECO:0000259" key="1">
    <source>
        <dbReference type="Pfam" id="PF13175"/>
    </source>
</evidence>
<feature type="domain" description="Endonuclease GajA/Old nuclease/RecF-like AAA" evidence="1">
    <location>
        <begin position="1"/>
        <end position="98"/>
    </location>
</feature>
<proteinExistence type="predicted"/>
<dbReference type="EMBL" id="JACOFV010000044">
    <property type="protein sequence ID" value="MBC3864369.1"/>
    <property type="molecule type" value="Genomic_DNA"/>
</dbReference>
<dbReference type="InterPro" id="IPR027417">
    <property type="entry name" value="P-loop_NTPase"/>
</dbReference>
<sequence>MHLESLTVKNYRKFRSTDNTVCFVKPEAIARSPDEKQAKTAISRSTTLIIGKNNSGKTTVVNALKLLCGNEQPSASDFNLSYLNELFEDYKKAFDENNATKFESLGTPNLEFNLMVKVDFNDEDLMTHLAPFIPISEKGDAKPVR</sequence>
<reference evidence="2" key="1">
    <citation type="submission" date="2020-08" db="EMBL/GenBank/DDBJ databases">
        <title>Novel species isolated from subtropical streams in China.</title>
        <authorList>
            <person name="Lu H."/>
        </authorList>
    </citation>
    <scope>NUCLEOTIDE SEQUENCE</scope>
    <source>
        <strain evidence="2">KACC 12607</strain>
    </source>
</reference>
<accession>A0A923HIJ2</accession>
<gene>
    <name evidence="2" type="ORF">H8K32_19920</name>
</gene>
<keyword evidence="3" id="KW-1185">Reference proteome</keyword>
<name>A0A923HIJ2_9BURK</name>
<dbReference type="Gene3D" id="3.40.50.300">
    <property type="entry name" value="P-loop containing nucleotide triphosphate hydrolases"/>
    <property type="match status" value="1"/>
</dbReference>
<protein>
    <submittedName>
        <fullName evidence="2">AAA family ATPase</fullName>
    </submittedName>
</protein>
<evidence type="ECO:0000313" key="3">
    <source>
        <dbReference type="Proteomes" id="UP000634011"/>
    </source>
</evidence>